<name>A0A8J3KAZ5_9ACTN</name>
<evidence type="ECO:0000313" key="3">
    <source>
        <dbReference type="Proteomes" id="UP000659904"/>
    </source>
</evidence>
<feature type="chain" id="PRO_5035198806" evidence="1">
    <location>
        <begin position="24"/>
        <end position="370"/>
    </location>
</feature>
<reference evidence="2 3" key="1">
    <citation type="submission" date="2021-01" db="EMBL/GenBank/DDBJ databases">
        <title>Whole genome shotgun sequence of Catellatospora citrea NBRC 14495.</title>
        <authorList>
            <person name="Komaki H."/>
            <person name="Tamura T."/>
        </authorList>
    </citation>
    <scope>NUCLEOTIDE SEQUENCE [LARGE SCALE GENOMIC DNA]</scope>
    <source>
        <strain evidence="2 3">NBRC 14495</strain>
    </source>
</reference>
<dbReference type="SUPFAM" id="SSF82171">
    <property type="entry name" value="DPP6 N-terminal domain-like"/>
    <property type="match status" value="1"/>
</dbReference>
<evidence type="ECO:0000313" key="2">
    <source>
        <dbReference type="EMBL" id="GIF96601.1"/>
    </source>
</evidence>
<comment type="caution">
    <text evidence="2">The sequence shown here is derived from an EMBL/GenBank/DDBJ whole genome shotgun (WGS) entry which is preliminary data.</text>
</comment>
<proteinExistence type="predicted"/>
<keyword evidence="1" id="KW-0732">Signal</keyword>
<organism evidence="2 3">
    <name type="scientific">Catellatospora citrea</name>
    <dbReference type="NCBI Taxonomy" id="53366"/>
    <lineage>
        <taxon>Bacteria</taxon>
        <taxon>Bacillati</taxon>
        <taxon>Actinomycetota</taxon>
        <taxon>Actinomycetes</taxon>
        <taxon>Micromonosporales</taxon>
        <taxon>Micromonosporaceae</taxon>
        <taxon>Catellatospora</taxon>
    </lineage>
</organism>
<dbReference type="RefSeq" id="WP_120319550.1">
    <property type="nucleotide sequence ID" value="NZ_BONH01000005.1"/>
</dbReference>
<evidence type="ECO:0000256" key="1">
    <source>
        <dbReference type="SAM" id="SignalP"/>
    </source>
</evidence>
<keyword evidence="3" id="KW-1185">Reference proteome</keyword>
<dbReference type="Proteomes" id="UP000659904">
    <property type="component" value="Unassembled WGS sequence"/>
</dbReference>
<dbReference type="AlphaFoldDB" id="A0A8J3KAZ5"/>
<feature type="signal peptide" evidence="1">
    <location>
        <begin position="1"/>
        <end position="23"/>
    </location>
</feature>
<dbReference type="PROSITE" id="PS51257">
    <property type="entry name" value="PROKAR_LIPOPROTEIN"/>
    <property type="match status" value="1"/>
</dbReference>
<dbReference type="EMBL" id="BONH01000005">
    <property type="protein sequence ID" value="GIF96601.1"/>
    <property type="molecule type" value="Genomic_DNA"/>
</dbReference>
<sequence>MKLFRVGRTATALGVVAVSIALAACQGDGGDPTPQLTQVTDVAELGLPGVISVDHAFRLPAGVRVAHYGAHTDGARIVFGVDPPEGRPAAATGRYGIVTLSDARLTFRDASQAGALTDYLAIVAAADGSHLIRVEAVELPPAQCPDIPVTCYRWSITDELMTDGKPRVITTGDRPTAANEVPQPVANGSGVVWLTTDHGIAQVWAYQPGGEPRRIGTQMRPGILSATADQAWVGTPVDDAAIYRLPLSGAAAATRVALPPTAGLATVAGSRVAFRVDESPQSRALCVADLPDPRTCRKVFTAPDIYALYWLGPDALLVSAPDGYSLVRLDGTISRLPLDYLYLVHSDGGRLAFVEQLGDIQVLVVGHLES</sequence>
<gene>
    <name evidence="2" type="ORF">Cci01nite_16950</name>
</gene>
<accession>A0A8J3KAZ5</accession>
<protein>
    <submittedName>
        <fullName evidence="2">Uncharacterized protein</fullName>
    </submittedName>
</protein>